<proteinExistence type="predicted"/>
<evidence type="ECO:0000313" key="1">
    <source>
        <dbReference type="EMBL" id="AGF48792.1"/>
    </source>
</evidence>
<dbReference type="PANTHER" id="PTHR42935:SF1">
    <property type="entry name" value="SLR0930 PROTEIN"/>
    <property type="match status" value="1"/>
</dbReference>
<dbReference type="HOGENOM" id="CLU_039512_0_0_4"/>
<dbReference type="RefSeq" id="WP_015389277.1">
    <property type="nucleotide sequence ID" value="NC_020284.1"/>
</dbReference>
<dbReference type="Pfam" id="PF05673">
    <property type="entry name" value="DUF815"/>
    <property type="match status" value="1"/>
</dbReference>
<dbReference type="SUPFAM" id="SSF52540">
    <property type="entry name" value="P-loop containing nucleoside triphosphate hydrolases"/>
    <property type="match status" value="1"/>
</dbReference>
<dbReference type="Proteomes" id="UP000011658">
    <property type="component" value="Chromosome"/>
</dbReference>
<gene>
    <name evidence="1" type="ORF">ST1E_0311</name>
</gene>
<dbReference type="EMBL" id="CP003806">
    <property type="protein sequence ID" value="AGF48792.1"/>
    <property type="molecule type" value="Genomic_DNA"/>
</dbReference>
<reference evidence="1 2" key="1">
    <citation type="journal article" date="2013" name="Genome Biol. Evol.">
        <title>Genome evolution and phylogenomic analysis of candidatus kinetoplastibacterium, the betaproteobacterial endosymbionts of strigomonas and angomonas.</title>
        <authorList>
            <person name="Alves J.M."/>
            <person name="Serrano M.G."/>
            <person name="Maia da Silva F."/>
            <person name="Voegtly L.J."/>
            <person name="Matveyev A.V."/>
            <person name="Teixeira M.M."/>
            <person name="Camargo E.P."/>
            <person name="Buck G.A."/>
        </authorList>
    </citation>
    <scope>NUCLEOTIDE SEQUENCE [LARGE SCALE GENOMIC DNA]</scope>
    <source>
        <strain evidence="1 2">TCC219</strain>
    </source>
</reference>
<dbReference type="CDD" id="cd00009">
    <property type="entry name" value="AAA"/>
    <property type="match status" value="1"/>
</dbReference>
<name>M1LTD6_9PROT</name>
<keyword evidence="2" id="KW-1185">Reference proteome</keyword>
<dbReference type="eggNOG" id="COG2607">
    <property type="taxonomic scope" value="Bacteria"/>
</dbReference>
<accession>M1LTD6</accession>
<dbReference type="KEGG" id="kga:ST1E_0311"/>
<dbReference type="PATRIC" id="fig|1208921.3.peg.68"/>
<dbReference type="OrthoDB" id="9812140at2"/>
<dbReference type="Gene3D" id="3.40.50.300">
    <property type="entry name" value="P-loop containing nucleotide triphosphate hydrolases"/>
    <property type="match status" value="1"/>
</dbReference>
<evidence type="ECO:0000313" key="2">
    <source>
        <dbReference type="Proteomes" id="UP000011658"/>
    </source>
</evidence>
<dbReference type="InterPro" id="IPR027417">
    <property type="entry name" value="P-loop_NTPase"/>
</dbReference>
<sequence length="289" mass="33444">MKELYQLAKKVLKQVSAWLPPVPPETDWNAFAYKWRKQGSQGHLQSIRNISKIDLNDLQHIERQKIIIDNNTKQFIEGKPANNVLMTGARGTGKSSLVRSMLGKYSDHGLRLIEIDKSDLGDLPLIVDIISDRPEKYILFCDDLSFENGEVSYKALKSVLDGSISAKSDNILIYATSNRRHLIPEYFHENLQSSKDSDGEIHPGETIEEKTSLSERFGLWVSFHPFNQDFYLDIVKHWIDQIKNDTNKNVDYIDFRNEAIRWAIERGSRSGRIAQQFARYWVSKNYNHE</sequence>
<organism evidence="1 2">
    <name type="scientific">Candidatus Kinetoplastidibacterium galati TCC219</name>
    <dbReference type="NCBI Taxonomy" id="1208921"/>
    <lineage>
        <taxon>Bacteria</taxon>
        <taxon>Pseudomonadati</taxon>
        <taxon>Pseudomonadota</taxon>
        <taxon>Betaproteobacteria</taxon>
        <taxon>Candidatus Kinetoplastidibacterium</taxon>
    </lineage>
</organism>
<dbReference type="InterPro" id="IPR008533">
    <property type="entry name" value="DUF815"/>
</dbReference>
<protein>
    <submittedName>
        <fullName evidence="1">AAA+ superfamily predicted ATPase</fullName>
    </submittedName>
</protein>
<dbReference type="PANTHER" id="PTHR42935">
    <property type="entry name" value="SLR0930 PROTEIN"/>
    <property type="match status" value="1"/>
</dbReference>
<dbReference type="AlphaFoldDB" id="M1LTD6"/>